<organism evidence="1 2">
    <name type="scientific">Levilactobacillus bambusae</name>
    <dbReference type="NCBI Taxonomy" id="2024736"/>
    <lineage>
        <taxon>Bacteria</taxon>
        <taxon>Bacillati</taxon>
        <taxon>Bacillota</taxon>
        <taxon>Bacilli</taxon>
        <taxon>Lactobacillales</taxon>
        <taxon>Lactobacillaceae</taxon>
        <taxon>Levilactobacillus</taxon>
    </lineage>
</organism>
<evidence type="ECO:0000313" key="1">
    <source>
        <dbReference type="EMBL" id="PWF99592.1"/>
    </source>
</evidence>
<dbReference type="InterPro" id="IPR019642">
    <property type="entry name" value="DUF2507"/>
</dbReference>
<proteinExistence type="predicted"/>
<protein>
    <submittedName>
        <fullName evidence="1">DUF2507 domain-containing protein</fullName>
    </submittedName>
</protein>
<reference evidence="1 2" key="1">
    <citation type="journal article" date="2018" name="Int. J. Syst. Evol. Microbiol.">
        <title>Lactobacillus bambusae sp. nov., isolated from a traditional fermented Ma-bamboo shoots of Taiwan.</title>
        <authorList>
            <person name="Wang L.-T."/>
        </authorList>
    </citation>
    <scope>NUCLEOTIDE SEQUENCE [LARGE SCALE GENOMIC DNA]</scope>
    <source>
        <strain evidence="1 2">BS-W1</strain>
    </source>
</reference>
<dbReference type="AlphaFoldDB" id="A0A2V1MXS7"/>
<name>A0A2V1MXS7_9LACO</name>
<dbReference type="OrthoDB" id="2965348at2"/>
<keyword evidence="2" id="KW-1185">Reference proteome</keyword>
<dbReference type="RefSeq" id="WP_109251050.1">
    <property type="nucleotide sequence ID" value="NZ_QCXQ01000006.1"/>
</dbReference>
<evidence type="ECO:0000313" key="2">
    <source>
        <dbReference type="Proteomes" id="UP000245080"/>
    </source>
</evidence>
<accession>A0A2V1MXS7</accession>
<dbReference type="InterPro" id="IPR024096">
    <property type="entry name" value="NO_sig/Golgi_transp_ligand-bd"/>
</dbReference>
<dbReference type="Pfam" id="PF10702">
    <property type="entry name" value="DUF2507"/>
    <property type="match status" value="1"/>
</dbReference>
<gene>
    <name evidence="1" type="ORF">DCM90_09125</name>
</gene>
<dbReference type="EMBL" id="QCXQ01000006">
    <property type="protein sequence ID" value="PWF99592.1"/>
    <property type="molecule type" value="Genomic_DNA"/>
</dbReference>
<dbReference type="Proteomes" id="UP000245080">
    <property type="component" value="Unassembled WGS sequence"/>
</dbReference>
<dbReference type="Gene3D" id="3.30.1380.20">
    <property type="entry name" value="Trafficking protein particle complex subunit 3"/>
    <property type="match status" value="1"/>
</dbReference>
<sequence>MQNIYETVVGQADTAMDFPKILIRDVLLTNILGDDSDSITYWAGKQLARQFPIGSPTDLTVFFEQAGFGELELVKSGNHRQVWRLSGPSIETRISHVEQPDFMLEAGFLAESIQQQTGDLTEAQLSLEQKHRSKAVDIELVSDPHDVDENYDTPTFMPVKKATIFTEDADGDVTEVTSSSDSEN</sequence>
<comment type="caution">
    <text evidence="1">The sequence shown here is derived from an EMBL/GenBank/DDBJ whole genome shotgun (WGS) entry which is preliminary data.</text>
</comment>
<dbReference type="SUPFAM" id="SSF111126">
    <property type="entry name" value="Ligand-binding domain in the NO signalling and Golgi transport"/>
    <property type="match status" value="1"/>
</dbReference>